<protein>
    <submittedName>
        <fullName evidence="3">Uncharacterized protein</fullName>
    </submittedName>
</protein>
<organism evidence="3">
    <name type="scientific">Cyprideis torosa</name>
    <dbReference type="NCBI Taxonomy" id="163714"/>
    <lineage>
        <taxon>Eukaryota</taxon>
        <taxon>Metazoa</taxon>
        <taxon>Ecdysozoa</taxon>
        <taxon>Arthropoda</taxon>
        <taxon>Crustacea</taxon>
        <taxon>Oligostraca</taxon>
        <taxon>Ostracoda</taxon>
        <taxon>Podocopa</taxon>
        <taxon>Podocopida</taxon>
        <taxon>Cytherocopina</taxon>
        <taxon>Cytheroidea</taxon>
        <taxon>Cytherideidae</taxon>
        <taxon>Cyprideis</taxon>
    </lineage>
</organism>
<proteinExistence type="predicted"/>
<dbReference type="AlphaFoldDB" id="A0A7R8WK30"/>
<evidence type="ECO:0000256" key="2">
    <source>
        <dbReference type="ARBA" id="ARBA00023180"/>
    </source>
</evidence>
<accession>A0A7R8WK30</accession>
<dbReference type="InterPro" id="IPR050975">
    <property type="entry name" value="Sleep_regulator"/>
</dbReference>
<keyword evidence="2" id="KW-0325">Glycoprotein</keyword>
<evidence type="ECO:0000313" key="3">
    <source>
        <dbReference type="EMBL" id="CAD7230553.1"/>
    </source>
</evidence>
<dbReference type="InterPro" id="IPR031424">
    <property type="entry name" value="QVR-like"/>
</dbReference>
<gene>
    <name evidence="3" type="ORF">CTOB1V02_LOCUS8411</name>
</gene>
<dbReference type="GO" id="GO:0032222">
    <property type="term" value="P:regulation of synaptic transmission, cholinergic"/>
    <property type="evidence" value="ECO:0007669"/>
    <property type="project" value="InterPro"/>
</dbReference>
<dbReference type="Pfam" id="PF17064">
    <property type="entry name" value="QVR"/>
    <property type="match status" value="1"/>
</dbReference>
<evidence type="ECO:0000256" key="1">
    <source>
        <dbReference type="ARBA" id="ARBA00022729"/>
    </source>
</evidence>
<dbReference type="PANTHER" id="PTHR33562">
    <property type="entry name" value="ATILLA, ISOFORM B-RELATED-RELATED"/>
    <property type="match status" value="1"/>
</dbReference>
<dbReference type="PANTHER" id="PTHR33562:SF27">
    <property type="entry name" value="PROTEIN QUIVER"/>
    <property type="match status" value="1"/>
</dbReference>
<dbReference type="GO" id="GO:0030431">
    <property type="term" value="P:sleep"/>
    <property type="evidence" value="ECO:0007669"/>
    <property type="project" value="InterPro"/>
</dbReference>
<dbReference type="EMBL" id="OB662775">
    <property type="protein sequence ID" value="CAD7230553.1"/>
    <property type="molecule type" value="Genomic_DNA"/>
</dbReference>
<dbReference type="OrthoDB" id="10046582at2759"/>
<sequence>MDLPLSLVLLLSFLSSMVPSVASIRCYQCSSSEDREGEDNCGAYESFDPRKHIPVECTSDESVTAGTFCMKLTQQGPKGFIWDGRWRQVIRRCASVSESGVTGVCNWGIDENSVYWEQCYCAEDECNSAQRLMRWNGALVTLVSVIFGIWLGSALMAISEEYEYRKCVTCEYEYGKCATCEYEYGKCVTCEYEYGKCATCEYEYGKCVTCEYEYGKCVTPHGAPSPPPPLNVRIQAIREVASGFSVIAASVIREADVTAVAAGVEAFCKNRRRSCRGGAQASATPSCCG</sequence>
<name>A0A7R8WK30_9CRUS</name>
<reference evidence="3" key="1">
    <citation type="submission" date="2020-11" db="EMBL/GenBank/DDBJ databases">
        <authorList>
            <person name="Tran Van P."/>
        </authorList>
    </citation>
    <scope>NUCLEOTIDE SEQUENCE</scope>
</reference>
<keyword evidence="1" id="KW-0732">Signal</keyword>